<evidence type="ECO:0000256" key="2">
    <source>
        <dbReference type="ARBA" id="ARBA00022516"/>
    </source>
</evidence>
<dbReference type="GO" id="GO:0008654">
    <property type="term" value="P:phospholipid biosynthetic process"/>
    <property type="evidence" value="ECO:0007669"/>
    <property type="project" value="UniProtKB-UniRule"/>
</dbReference>
<keyword evidence="7 10" id="KW-0472">Membrane</keyword>
<accession>A0A562JLL3</accession>
<dbReference type="GO" id="GO:0005886">
    <property type="term" value="C:plasma membrane"/>
    <property type="evidence" value="ECO:0007669"/>
    <property type="project" value="UniProtKB-SubCell"/>
</dbReference>
<dbReference type="GO" id="GO:0043772">
    <property type="term" value="F:acyl-phosphate glycerol-3-phosphate acyltransferase activity"/>
    <property type="evidence" value="ECO:0007669"/>
    <property type="project" value="UniProtKB-UniRule"/>
</dbReference>
<keyword evidence="9 10" id="KW-1208">Phospholipid metabolism</keyword>
<dbReference type="UniPathway" id="UPA00085"/>
<evidence type="ECO:0000256" key="10">
    <source>
        <dbReference type="HAMAP-Rule" id="MF_01043"/>
    </source>
</evidence>
<dbReference type="InterPro" id="IPR003811">
    <property type="entry name" value="G3P_acylTferase_PlsY"/>
</dbReference>
<feature type="transmembrane region" description="Helical" evidence="10">
    <location>
        <begin position="166"/>
        <end position="186"/>
    </location>
</feature>
<keyword evidence="6 10" id="KW-0443">Lipid metabolism</keyword>
<dbReference type="EC" id="2.3.1.275" evidence="10"/>
<evidence type="ECO:0000256" key="4">
    <source>
        <dbReference type="ARBA" id="ARBA00022692"/>
    </source>
</evidence>
<evidence type="ECO:0000313" key="12">
    <source>
        <dbReference type="Proteomes" id="UP000318667"/>
    </source>
</evidence>
<feature type="transmembrane region" description="Helical" evidence="10">
    <location>
        <begin position="135"/>
        <end position="159"/>
    </location>
</feature>
<comment type="subunit">
    <text evidence="10">Probably interacts with PlsX.</text>
</comment>
<evidence type="ECO:0000256" key="1">
    <source>
        <dbReference type="ARBA" id="ARBA00022475"/>
    </source>
</evidence>
<dbReference type="PANTHER" id="PTHR30309">
    <property type="entry name" value="INNER MEMBRANE PROTEIN YGIH"/>
    <property type="match status" value="1"/>
</dbReference>
<proteinExistence type="inferred from homology"/>
<protein>
    <recommendedName>
        <fullName evidence="10">Glycerol-3-phosphate acyltransferase</fullName>
    </recommendedName>
    <alternativeName>
        <fullName evidence="10">Acyl-PO4 G3P acyltransferase</fullName>
    </alternativeName>
    <alternativeName>
        <fullName evidence="10">Acyl-phosphate--glycerol-3-phosphate acyltransferase</fullName>
    </alternativeName>
    <alternativeName>
        <fullName evidence="10">G3P acyltransferase</fullName>
        <shortName evidence="10">GPAT</shortName>
        <ecNumber evidence="10">2.3.1.275</ecNumber>
    </alternativeName>
    <alternativeName>
        <fullName evidence="10">Lysophosphatidic acid synthase</fullName>
        <shortName evidence="10">LPA synthase</shortName>
    </alternativeName>
</protein>
<dbReference type="PANTHER" id="PTHR30309:SF0">
    <property type="entry name" value="GLYCEROL-3-PHOSPHATE ACYLTRANSFERASE-RELATED"/>
    <property type="match status" value="1"/>
</dbReference>
<evidence type="ECO:0000313" key="11">
    <source>
        <dbReference type="EMBL" id="TWH84099.1"/>
    </source>
</evidence>
<comment type="caution">
    <text evidence="11">The sequence shown here is derived from an EMBL/GenBank/DDBJ whole genome shotgun (WGS) entry which is preliminary data.</text>
</comment>
<keyword evidence="1 10" id="KW-1003">Cell membrane</keyword>
<evidence type="ECO:0000256" key="3">
    <source>
        <dbReference type="ARBA" id="ARBA00022679"/>
    </source>
</evidence>
<evidence type="ECO:0000256" key="5">
    <source>
        <dbReference type="ARBA" id="ARBA00022989"/>
    </source>
</evidence>
<feature type="transmembrane region" description="Helical" evidence="10">
    <location>
        <begin position="111"/>
        <end position="129"/>
    </location>
</feature>
<name>A0A562JLL3_9BACI</name>
<organism evidence="11 12">
    <name type="scientific">Cytobacillus oceanisediminis</name>
    <dbReference type="NCBI Taxonomy" id="665099"/>
    <lineage>
        <taxon>Bacteria</taxon>
        <taxon>Bacillati</taxon>
        <taxon>Bacillota</taxon>
        <taxon>Bacilli</taxon>
        <taxon>Bacillales</taxon>
        <taxon>Bacillaceae</taxon>
        <taxon>Cytobacillus</taxon>
    </lineage>
</organism>
<gene>
    <name evidence="10" type="primary">plsY</name>
    <name evidence="11" type="ORF">IQ19_03766</name>
</gene>
<evidence type="ECO:0000256" key="7">
    <source>
        <dbReference type="ARBA" id="ARBA00023136"/>
    </source>
</evidence>
<keyword evidence="11" id="KW-0012">Acyltransferase</keyword>
<evidence type="ECO:0000256" key="6">
    <source>
        <dbReference type="ARBA" id="ARBA00023098"/>
    </source>
</evidence>
<keyword evidence="8 10" id="KW-0594">Phospholipid biosynthesis</keyword>
<keyword evidence="3 10" id="KW-0808">Transferase</keyword>
<dbReference type="EMBL" id="VLKI01000012">
    <property type="protein sequence ID" value="TWH84099.1"/>
    <property type="molecule type" value="Genomic_DNA"/>
</dbReference>
<evidence type="ECO:0000256" key="8">
    <source>
        <dbReference type="ARBA" id="ARBA00023209"/>
    </source>
</evidence>
<comment type="subcellular location">
    <subcellularLocation>
        <location evidence="10">Cell membrane</location>
        <topology evidence="10">Multi-pass membrane protein</topology>
    </subcellularLocation>
</comment>
<dbReference type="AlphaFoldDB" id="A0A562JLL3"/>
<feature type="transmembrane region" description="Helical" evidence="10">
    <location>
        <begin position="34"/>
        <end position="57"/>
    </location>
</feature>
<keyword evidence="2 10" id="KW-0444">Lipid biosynthesis</keyword>
<feature type="transmembrane region" description="Helical" evidence="10">
    <location>
        <begin position="82"/>
        <end position="104"/>
    </location>
</feature>
<dbReference type="NCBIfam" id="TIGR00023">
    <property type="entry name" value="glycerol-3-phosphate 1-O-acyltransferase PlsY"/>
    <property type="match status" value="1"/>
</dbReference>
<evidence type="ECO:0000256" key="9">
    <source>
        <dbReference type="ARBA" id="ARBA00023264"/>
    </source>
</evidence>
<comment type="similarity">
    <text evidence="10">Belongs to the PlsY family.</text>
</comment>
<keyword evidence="12" id="KW-1185">Reference proteome</keyword>
<comment type="catalytic activity">
    <reaction evidence="10">
        <text>an acyl phosphate + sn-glycerol 3-phosphate = a 1-acyl-sn-glycero-3-phosphate + phosphate</text>
        <dbReference type="Rhea" id="RHEA:34075"/>
        <dbReference type="ChEBI" id="CHEBI:43474"/>
        <dbReference type="ChEBI" id="CHEBI:57597"/>
        <dbReference type="ChEBI" id="CHEBI:57970"/>
        <dbReference type="ChEBI" id="CHEBI:59918"/>
        <dbReference type="EC" id="2.3.1.275"/>
    </reaction>
</comment>
<feature type="transmembrane region" description="Helical" evidence="10">
    <location>
        <begin position="192"/>
        <end position="209"/>
    </location>
</feature>
<dbReference type="HAMAP" id="MF_01043">
    <property type="entry name" value="PlsY"/>
    <property type="match status" value="1"/>
</dbReference>
<comment type="pathway">
    <text evidence="10">Lipid metabolism; phospholipid metabolism.</text>
</comment>
<sequence length="239" mass="26281">MTTKEGASVKFFLSKDEFKQGLNILMKRIDTMTLLIFLAAYLIGSIPTALLVGKYAFQIDIRDHGSNNPGATNTLRVLGKRAAIVVLLADIGKGALAAALPFLLQSDADQLMVGLVAVAGHCFPVFAGFRGGKAIATTAGVLLVSNIWMFLIAYISFIAVIYATKYVFYGSLSVGASLLVYSLFIPGHKHELIFSIFLLFLIFLHRSNIKNFIDKKEPKINDKRLKDDRIPPKDNKKRA</sequence>
<dbReference type="Pfam" id="PF02660">
    <property type="entry name" value="G3P_acyltransf"/>
    <property type="match status" value="1"/>
</dbReference>
<keyword evidence="4 10" id="KW-0812">Transmembrane</keyword>
<reference evidence="11 12" key="1">
    <citation type="journal article" date="2015" name="Stand. Genomic Sci.">
        <title>Genomic Encyclopedia of Bacterial and Archaeal Type Strains, Phase III: the genomes of soil and plant-associated and newly described type strains.</title>
        <authorList>
            <person name="Whitman W.B."/>
            <person name="Woyke T."/>
            <person name="Klenk H.P."/>
            <person name="Zhou Y."/>
            <person name="Lilburn T.G."/>
            <person name="Beck B.J."/>
            <person name="De Vos P."/>
            <person name="Vandamme P."/>
            <person name="Eisen J.A."/>
            <person name="Garrity G."/>
            <person name="Hugenholtz P."/>
            <person name="Kyrpides N.C."/>
        </authorList>
    </citation>
    <scope>NUCLEOTIDE SEQUENCE [LARGE SCALE GENOMIC DNA]</scope>
    <source>
        <strain evidence="11 12">CGMCC 1.10115</strain>
    </source>
</reference>
<comment type="function">
    <text evidence="10">Catalyzes the transfer of an acyl group from acyl-phosphate (acyl-PO(4)) to glycerol-3-phosphate (G3P) to form lysophosphatidic acid (LPA). This enzyme utilizes acyl-phosphate as fatty acyl donor, but not acyl-CoA or acyl-ACP.</text>
</comment>
<dbReference type="Proteomes" id="UP000318667">
    <property type="component" value="Unassembled WGS sequence"/>
</dbReference>
<dbReference type="SMART" id="SM01207">
    <property type="entry name" value="G3P_acyltransf"/>
    <property type="match status" value="1"/>
</dbReference>
<keyword evidence="5 10" id="KW-1133">Transmembrane helix</keyword>